<evidence type="ECO:0000256" key="1">
    <source>
        <dbReference type="SAM" id="Phobius"/>
    </source>
</evidence>
<dbReference type="Proteomes" id="UP000789342">
    <property type="component" value="Unassembled WGS sequence"/>
</dbReference>
<dbReference type="EMBL" id="CAJVPV010000157">
    <property type="protein sequence ID" value="CAG8444976.1"/>
    <property type="molecule type" value="Genomic_DNA"/>
</dbReference>
<protein>
    <submittedName>
        <fullName evidence="2">14446_t:CDS:1</fullName>
    </submittedName>
</protein>
<evidence type="ECO:0000313" key="2">
    <source>
        <dbReference type="EMBL" id="CAG8444976.1"/>
    </source>
</evidence>
<gene>
    <name evidence="2" type="ORF">AMORRO_LOCUS551</name>
</gene>
<dbReference type="AlphaFoldDB" id="A0A9N8V719"/>
<keyword evidence="1" id="KW-0812">Transmembrane</keyword>
<keyword evidence="1" id="KW-1133">Transmembrane helix</keyword>
<accession>A0A9N8V719</accession>
<evidence type="ECO:0000313" key="3">
    <source>
        <dbReference type="Proteomes" id="UP000789342"/>
    </source>
</evidence>
<name>A0A9N8V719_9GLOM</name>
<keyword evidence="3" id="KW-1185">Reference proteome</keyword>
<comment type="caution">
    <text evidence="2">The sequence shown here is derived from an EMBL/GenBank/DDBJ whole genome shotgun (WGS) entry which is preliminary data.</text>
</comment>
<sequence length="45" mass="5203">MYETINKNLLSDNNLIIFILEITSVWTLSLLISIHTESLNRLILS</sequence>
<proteinExistence type="predicted"/>
<reference evidence="2" key="1">
    <citation type="submission" date="2021-06" db="EMBL/GenBank/DDBJ databases">
        <authorList>
            <person name="Kallberg Y."/>
            <person name="Tangrot J."/>
            <person name="Rosling A."/>
        </authorList>
    </citation>
    <scope>NUCLEOTIDE SEQUENCE</scope>
    <source>
        <strain evidence="2">CL551</strain>
    </source>
</reference>
<keyword evidence="1" id="KW-0472">Membrane</keyword>
<feature type="transmembrane region" description="Helical" evidence="1">
    <location>
        <begin position="15"/>
        <end position="34"/>
    </location>
</feature>
<organism evidence="2 3">
    <name type="scientific">Acaulospora morrowiae</name>
    <dbReference type="NCBI Taxonomy" id="94023"/>
    <lineage>
        <taxon>Eukaryota</taxon>
        <taxon>Fungi</taxon>
        <taxon>Fungi incertae sedis</taxon>
        <taxon>Mucoromycota</taxon>
        <taxon>Glomeromycotina</taxon>
        <taxon>Glomeromycetes</taxon>
        <taxon>Diversisporales</taxon>
        <taxon>Acaulosporaceae</taxon>
        <taxon>Acaulospora</taxon>
    </lineage>
</organism>